<dbReference type="SUPFAM" id="SSF63829">
    <property type="entry name" value="Calcium-dependent phosphotriesterase"/>
    <property type="match status" value="1"/>
</dbReference>
<organism evidence="3 4">
    <name type="scientific">Dyadobacter sandarakinus</name>
    <dbReference type="NCBI Taxonomy" id="2747268"/>
    <lineage>
        <taxon>Bacteria</taxon>
        <taxon>Pseudomonadati</taxon>
        <taxon>Bacteroidota</taxon>
        <taxon>Cytophagia</taxon>
        <taxon>Cytophagales</taxon>
        <taxon>Spirosomataceae</taxon>
        <taxon>Dyadobacter</taxon>
    </lineage>
</organism>
<evidence type="ECO:0000313" key="4">
    <source>
        <dbReference type="Proteomes" id="UP000612680"/>
    </source>
</evidence>
<accession>A0ABX7ICE9</accession>
<dbReference type="RefSeq" id="WP_204659513.1">
    <property type="nucleotide sequence ID" value="NZ_CP056775.1"/>
</dbReference>
<dbReference type="InterPro" id="IPR011047">
    <property type="entry name" value="Quinoprotein_ADH-like_sf"/>
</dbReference>
<evidence type="ECO:0000313" key="3">
    <source>
        <dbReference type="EMBL" id="QRR03490.1"/>
    </source>
</evidence>
<dbReference type="Pfam" id="PF07494">
    <property type="entry name" value="Reg_prop"/>
    <property type="match status" value="1"/>
</dbReference>
<feature type="chain" id="PRO_5046130370" description="PorZ N-terminal beta-propeller domain-containing protein" evidence="1">
    <location>
        <begin position="22"/>
        <end position="604"/>
    </location>
</feature>
<dbReference type="InterPro" id="IPR048954">
    <property type="entry name" value="PorZ_N"/>
</dbReference>
<dbReference type="InterPro" id="IPR015943">
    <property type="entry name" value="WD40/YVTN_repeat-like_dom_sf"/>
</dbReference>
<proteinExistence type="predicted"/>
<feature type="domain" description="PorZ N-terminal beta-propeller" evidence="2">
    <location>
        <begin position="48"/>
        <end position="213"/>
    </location>
</feature>
<dbReference type="EMBL" id="CP056775">
    <property type="protein sequence ID" value="QRR03490.1"/>
    <property type="molecule type" value="Genomic_DNA"/>
</dbReference>
<dbReference type="SUPFAM" id="SSF50998">
    <property type="entry name" value="Quinoprotein alcohol dehydrogenase-like"/>
    <property type="match status" value="1"/>
</dbReference>
<dbReference type="Gene3D" id="2.130.10.10">
    <property type="entry name" value="YVTN repeat-like/Quinoprotein amine dehydrogenase"/>
    <property type="match status" value="1"/>
</dbReference>
<feature type="signal peptide" evidence="1">
    <location>
        <begin position="1"/>
        <end position="21"/>
    </location>
</feature>
<evidence type="ECO:0000256" key="1">
    <source>
        <dbReference type="SAM" id="SignalP"/>
    </source>
</evidence>
<reference evidence="3 4" key="1">
    <citation type="submission" date="2020-06" db="EMBL/GenBank/DDBJ databases">
        <title>Dyadobacter sandarakinus sp. nov., isolated from the soil of the Arctic Yellow River Station.</title>
        <authorList>
            <person name="Zhang Y."/>
            <person name="Peng F."/>
        </authorList>
    </citation>
    <scope>NUCLEOTIDE SEQUENCE [LARGE SCALE GENOMIC DNA]</scope>
    <source>
        <strain evidence="3 4">Q3-56</strain>
    </source>
</reference>
<keyword evidence="4" id="KW-1185">Reference proteome</keyword>
<gene>
    <name evidence="3" type="ORF">HWI92_22535</name>
</gene>
<name>A0ABX7ICE9_9BACT</name>
<dbReference type="InterPro" id="IPR011110">
    <property type="entry name" value="Reg_prop"/>
</dbReference>
<dbReference type="Pfam" id="PF21544">
    <property type="entry name" value="PorZ_N_b_propeller"/>
    <property type="match status" value="1"/>
</dbReference>
<sequence>MKAGGVVWGLLLLMICRNADAQNIPLHTWQTHFSYLSARQIVAVNDQIFCATQNGFFRFNPDDKAFQTYSKINGLNDTGIGALAYNPADSILLLAYRNGNMDLLYLNAESDITEIENWPVLAVAGGLPENKQINKVTFAENKAYLCTNFGIVVLNAANRQVLETYRYIGKAGSEVSVTDVAFTADSMYAVTNEGTLRASLSASVNRQYFASWTNISREIVAVTTRNNLLYAAFAGKGIYKNTNTGWKTVLASTSSISHLSTHADEILVTADSQVISIDLQDRSTASTSPLFTSLQQVIKEGNRLWIADLKKGLLGNFTGSFQSFIPETGDTTLLPKNDSIITDLAGLTWTRLPADLGGGILVRDAAQNKQRLLSTSIGNGSLPSNAINSLALDEDGYIWFASDRGVGYFITDNVINSSRLDAVLPVFGNRKLFSTERCTAICVEPGNRKWIGTRAGLYLFNADGSEMVQKFTESDSPLPSAQIDGLEFEPASGLLYVDTPNGMVSYRSGASAPAAGLSAVTIFPNPVRPGYGGYVGIKGLVGNATVKITELSGRLIFETKSRGGTASWNLNDYTGKRARGGIYMVLVVNEDGSEKFAGKLAVID</sequence>
<evidence type="ECO:0000259" key="2">
    <source>
        <dbReference type="Pfam" id="PF21544"/>
    </source>
</evidence>
<dbReference type="Proteomes" id="UP000612680">
    <property type="component" value="Chromosome"/>
</dbReference>
<protein>
    <recommendedName>
        <fullName evidence="2">PorZ N-terminal beta-propeller domain-containing protein</fullName>
    </recommendedName>
</protein>
<keyword evidence="1" id="KW-0732">Signal</keyword>